<dbReference type="Pfam" id="PF07690">
    <property type="entry name" value="MFS_1"/>
    <property type="match status" value="1"/>
</dbReference>
<sequence length="467" mass="50060">MAAMASMEHGYRLNLPGVQNFIAGLVLFGTVGIYVAISALGAGGGKSTSVEMNNIVSSVNYGVFTVTGFFGGSIINRFGPRWSILLGAFGYPFYVAGLFYYDRVGNLAFPVVGGAVIGATASQLWTGVNYIAFAYADENNKGRFYGTQAAMKAAGNVVASALTLGLTANNRSSSGVPTAVYVAFICIMLAAMALAVLVVKPEKVRRRDGTAIAIFHHDSFKQEFQAVARLVFDHKAMLLVPCLIVADFQLILQPQISAKFFNTRTRSLLTFVAAIVEVIATLGFGLLLDHPAWPRRVRAKVGILLMSLLIFGIYSGEAGWLFRVISAAELASEPAYDWTDPSFAGFFVIFVVFNTLGSVAPVYIAWLLASLTNDPKKSAAYAGLLRSAMAAGVAIGFGIASAGVTIRTQFVIQIVTQFLAIGPQIWVAFRYVRDTNYGLEDDVIIPEEVLEGIEKVTMSAVPEKGLS</sequence>
<protein>
    <recommendedName>
        <fullName evidence="8">Major facilitator superfamily (MFS) profile domain-containing protein</fullName>
    </recommendedName>
</protein>
<name>A0A1L9SDI3_9EURO</name>
<organism evidence="6 7">
    <name type="scientific">Penicilliopsis zonata CBS 506.65</name>
    <dbReference type="NCBI Taxonomy" id="1073090"/>
    <lineage>
        <taxon>Eukaryota</taxon>
        <taxon>Fungi</taxon>
        <taxon>Dikarya</taxon>
        <taxon>Ascomycota</taxon>
        <taxon>Pezizomycotina</taxon>
        <taxon>Eurotiomycetes</taxon>
        <taxon>Eurotiomycetidae</taxon>
        <taxon>Eurotiales</taxon>
        <taxon>Aspergillaceae</taxon>
        <taxon>Penicilliopsis</taxon>
    </lineage>
</organism>
<feature type="transmembrane region" description="Helical" evidence="5">
    <location>
        <begin position="82"/>
        <end position="101"/>
    </location>
</feature>
<dbReference type="Gene3D" id="1.20.1250.20">
    <property type="entry name" value="MFS general substrate transporter like domains"/>
    <property type="match status" value="1"/>
</dbReference>
<keyword evidence="4 5" id="KW-0472">Membrane</keyword>
<feature type="transmembrane region" description="Helical" evidence="5">
    <location>
        <begin position="55"/>
        <end position="75"/>
    </location>
</feature>
<keyword evidence="3 5" id="KW-1133">Transmembrane helix</keyword>
<dbReference type="GO" id="GO:0022857">
    <property type="term" value="F:transmembrane transporter activity"/>
    <property type="evidence" value="ECO:0007669"/>
    <property type="project" value="InterPro"/>
</dbReference>
<dbReference type="InterPro" id="IPR036259">
    <property type="entry name" value="MFS_trans_sf"/>
</dbReference>
<dbReference type="RefSeq" id="XP_022579708.1">
    <property type="nucleotide sequence ID" value="XM_022727725.1"/>
</dbReference>
<keyword evidence="7" id="KW-1185">Reference proteome</keyword>
<gene>
    <name evidence="6" type="ORF">ASPZODRAFT_2109441</name>
</gene>
<dbReference type="InterPro" id="IPR011701">
    <property type="entry name" value="MFS"/>
</dbReference>
<feature type="transmembrane region" description="Helical" evidence="5">
    <location>
        <begin position="107"/>
        <end position="128"/>
    </location>
</feature>
<dbReference type="PANTHER" id="PTHR23294">
    <property type="entry name" value="ET TRANSLATION PRODUCT-RELATED"/>
    <property type="match status" value="1"/>
</dbReference>
<keyword evidence="2 5" id="KW-0812">Transmembrane</keyword>
<feature type="transmembrane region" description="Helical" evidence="5">
    <location>
        <begin position="268"/>
        <end position="289"/>
    </location>
</feature>
<dbReference type="STRING" id="1073090.A0A1L9SDI3"/>
<evidence type="ECO:0000256" key="5">
    <source>
        <dbReference type="SAM" id="Phobius"/>
    </source>
</evidence>
<feature type="transmembrane region" description="Helical" evidence="5">
    <location>
        <begin position="149"/>
        <end position="168"/>
    </location>
</feature>
<feature type="transmembrane region" description="Helical" evidence="5">
    <location>
        <begin position="180"/>
        <end position="199"/>
    </location>
</feature>
<dbReference type="VEuPathDB" id="FungiDB:ASPZODRAFT_2109441"/>
<evidence type="ECO:0000256" key="2">
    <source>
        <dbReference type="ARBA" id="ARBA00022692"/>
    </source>
</evidence>
<dbReference type="GeneID" id="34614189"/>
<feature type="transmembrane region" description="Helical" evidence="5">
    <location>
        <begin position="21"/>
        <end position="43"/>
    </location>
</feature>
<dbReference type="InterPro" id="IPR051617">
    <property type="entry name" value="UNC-93-like_regulator"/>
</dbReference>
<dbReference type="GO" id="GO:0016020">
    <property type="term" value="C:membrane"/>
    <property type="evidence" value="ECO:0007669"/>
    <property type="project" value="UniProtKB-SubCell"/>
</dbReference>
<evidence type="ECO:0000313" key="6">
    <source>
        <dbReference type="EMBL" id="OJJ45198.1"/>
    </source>
</evidence>
<feature type="transmembrane region" description="Helical" evidence="5">
    <location>
        <begin position="301"/>
        <end position="322"/>
    </location>
</feature>
<evidence type="ECO:0000256" key="3">
    <source>
        <dbReference type="ARBA" id="ARBA00022989"/>
    </source>
</evidence>
<dbReference type="EMBL" id="KV878345">
    <property type="protein sequence ID" value="OJJ45198.1"/>
    <property type="molecule type" value="Genomic_DNA"/>
</dbReference>
<feature type="transmembrane region" description="Helical" evidence="5">
    <location>
        <begin position="381"/>
        <end position="404"/>
    </location>
</feature>
<feature type="transmembrane region" description="Helical" evidence="5">
    <location>
        <begin position="342"/>
        <end position="369"/>
    </location>
</feature>
<evidence type="ECO:0000256" key="1">
    <source>
        <dbReference type="ARBA" id="ARBA00004141"/>
    </source>
</evidence>
<evidence type="ECO:0000313" key="7">
    <source>
        <dbReference type="Proteomes" id="UP000184188"/>
    </source>
</evidence>
<dbReference type="AlphaFoldDB" id="A0A1L9SDI3"/>
<evidence type="ECO:0000256" key="4">
    <source>
        <dbReference type="ARBA" id="ARBA00023136"/>
    </source>
</evidence>
<dbReference type="SUPFAM" id="SSF103473">
    <property type="entry name" value="MFS general substrate transporter"/>
    <property type="match status" value="1"/>
</dbReference>
<reference evidence="7" key="1">
    <citation type="journal article" date="2017" name="Genome Biol.">
        <title>Comparative genomics reveals high biological diversity and specific adaptations in the industrially and medically important fungal genus Aspergillus.</title>
        <authorList>
            <person name="de Vries R.P."/>
            <person name="Riley R."/>
            <person name="Wiebenga A."/>
            <person name="Aguilar-Osorio G."/>
            <person name="Amillis S."/>
            <person name="Uchima C.A."/>
            <person name="Anderluh G."/>
            <person name="Asadollahi M."/>
            <person name="Askin M."/>
            <person name="Barry K."/>
            <person name="Battaglia E."/>
            <person name="Bayram O."/>
            <person name="Benocci T."/>
            <person name="Braus-Stromeyer S.A."/>
            <person name="Caldana C."/>
            <person name="Canovas D."/>
            <person name="Cerqueira G.C."/>
            <person name="Chen F."/>
            <person name="Chen W."/>
            <person name="Choi C."/>
            <person name="Clum A."/>
            <person name="Dos Santos R.A."/>
            <person name="Damasio A.R."/>
            <person name="Diallinas G."/>
            <person name="Emri T."/>
            <person name="Fekete E."/>
            <person name="Flipphi M."/>
            <person name="Freyberg S."/>
            <person name="Gallo A."/>
            <person name="Gournas C."/>
            <person name="Habgood R."/>
            <person name="Hainaut M."/>
            <person name="Harispe M.L."/>
            <person name="Henrissat B."/>
            <person name="Hilden K.S."/>
            <person name="Hope R."/>
            <person name="Hossain A."/>
            <person name="Karabika E."/>
            <person name="Karaffa L."/>
            <person name="Karanyi Z."/>
            <person name="Krasevec N."/>
            <person name="Kuo A."/>
            <person name="Kusch H."/>
            <person name="LaButti K."/>
            <person name="Lagendijk E.L."/>
            <person name="Lapidus A."/>
            <person name="Levasseur A."/>
            <person name="Lindquist E."/>
            <person name="Lipzen A."/>
            <person name="Logrieco A.F."/>
            <person name="MacCabe A."/>
            <person name="Maekelae M.R."/>
            <person name="Malavazi I."/>
            <person name="Melin P."/>
            <person name="Meyer V."/>
            <person name="Mielnichuk N."/>
            <person name="Miskei M."/>
            <person name="Molnar A.P."/>
            <person name="Mule G."/>
            <person name="Ngan C.Y."/>
            <person name="Orejas M."/>
            <person name="Orosz E."/>
            <person name="Ouedraogo J.P."/>
            <person name="Overkamp K.M."/>
            <person name="Park H.-S."/>
            <person name="Perrone G."/>
            <person name="Piumi F."/>
            <person name="Punt P.J."/>
            <person name="Ram A.F."/>
            <person name="Ramon A."/>
            <person name="Rauscher S."/>
            <person name="Record E."/>
            <person name="Riano-Pachon D.M."/>
            <person name="Robert V."/>
            <person name="Roehrig J."/>
            <person name="Ruller R."/>
            <person name="Salamov A."/>
            <person name="Salih N.S."/>
            <person name="Samson R.A."/>
            <person name="Sandor E."/>
            <person name="Sanguinetti M."/>
            <person name="Schuetze T."/>
            <person name="Sepcic K."/>
            <person name="Shelest E."/>
            <person name="Sherlock G."/>
            <person name="Sophianopoulou V."/>
            <person name="Squina F.M."/>
            <person name="Sun H."/>
            <person name="Susca A."/>
            <person name="Todd R.B."/>
            <person name="Tsang A."/>
            <person name="Unkles S.E."/>
            <person name="van de Wiele N."/>
            <person name="van Rossen-Uffink D."/>
            <person name="Oliveira J.V."/>
            <person name="Vesth T.C."/>
            <person name="Visser J."/>
            <person name="Yu J.-H."/>
            <person name="Zhou M."/>
            <person name="Andersen M.R."/>
            <person name="Archer D.B."/>
            <person name="Baker S.E."/>
            <person name="Benoit I."/>
            <person name="Brakhage A.A."/>
            <person name="Braus G.H."/>
            <person name="Fischer R."/>
            <person name="Frisvad J.C."/>
            <person name="Goldman G.H."/>
            <person name="Houbraken J."/>
            <person name="Oakley B."/>
            <person name="Pocsi I."/>
            <person name="Scazzocchio C."/>
            <person name="Seiboth B."/>
            <person name="vanKuyk P.A."/>
            <person name="Wortman J."/>
            <person name="Dyer P.S."/>
            <person name="Grigoriev I.V."/>
        </authorList>
    </citation>
    <scope>NUCLEOTIDE SEQUENCE [LARGE SCALE GENOMIC DNA]</scope>
    <source>
        <strain evidence="7">CBS 506.65</strain>
    </source>
</reference>
<evidence type="ECO:0008006" key="8">
    <source>
        <dbReference type="Google" id="ProtNLM"/>
    </source>
</evidence>
<dbReference type="PANTHER" id="PTHR23294:SF59">
    <property type="entry name" value="UNC93-LIKE PROTEIN C922.05C"/>
    <property type="match status" value="1"/>
</dbReference>
<comment type="subcellular location">
    <subcellularLocation>
        <location evidence="1">Membrane</location>
        <topology evidence="1">Multi-pass membrane protein</topology>
    </subcellularLocation>
</comment>
<proteinExistence type="predicted"/>
<dbReference type="Proteomes" id="UP000184188">
    <property type="component" value="Unassembled WGS sequence"/>
</dbReference>
<accession>A0A1L9SDI3</accession>
<dbReference type="OrthoDB" id="196103at2759"/>